<dbReference type="PANTHER" id="PTHR30203">
    <property type="entry name" value="OUTER MEMBRANE CATION EFFLUX PROTEIN"/>
    <property type="match status" value="1"/>
</dbReference>
<sequence length="422" mass="46655">MTKKKHRILLVASCLLLVARVAFPQTQPSSSAPAAITMQQAVDIARMKNPNLLSSQQNLLSVKAQEIQAGVRANPYFGFTGSNITLPAEGASNPYAYSLQVSRLFERGEKRRWRLDSARSTTAQTDAQYHQQEQQTILAVRQAFTSFVIAKAAKKLADDNLSDFRHELDIGRERYKAGDIAKLDFERLDLQLAQFESDESNAITNAQQASIQLQALLGYDKARTDFDVIGDVVPPLVSDTMEGLEQKALAARPDYHAAHLGVAVADANVKLAYANGTTDPTLEGEYDRSGTYNSAGFNFNIPIRIFDRNQGNKETSKYLAQASRFTELATRNQVVADVDQAWSGYANAKVLSDRYNGHYLDEAKDVLDIAQFSYQHGGLALIDYLDALRESRSVTSDALNAYSQTWMAIHQLSFATATEIVP</sequence>
<accession>A0A7Y9NNQ9</accession>
<dbReference type="SUPFAM" id="SSF56954">
    <property type="entry name" value="Outer membrane efflux proteins (OEP)"/>
    <property type="match status" value="1"/>
</dbReference>
<dbReference type="Proteomes" id="UP000534186">
    <property type="component" value="Unassembled WGS sequence"/>
</dbReference>
<dbReference type="EMBL" id="JACCCV010000002">
    <property type="protein sequence ID" value="NYF52749.1"/>
    <property type="molecule type" value="Genomic_DNA"/>
</dbReference>
<evidence type="ECO:0000313" key="3">
    <source>
        <dbReference type="EMBL" id="NYF52749.1"/>
    </source>
</evidence>
<gene>
    <name evidence="3" type="ORF">HDF12_003148</name>
</gene>
<comment type="caution">
    <text evidence="3">The sequence shown here is derived from an EMBL/GenBank/DDBJ whole genome shotgun (WGS) entry which is preliminary data.</text>
</comment>
<dbReference type="PANTHER" id="PTHR30203:SF24">
    <property type="entry name" value="BLR4935 PROTEIN"/>
    <property type="match status" value="1"/>
</dbReference>
<dbReference type="AlphaFoldDB" id="A0A7Y9NNQ9"/>
<dbReference type="Gene3D" id="1.20.1600.10">
    <property type="entry name" value="Outer membrane efflux proteins (OEP)"/>
    <property type="match status" value="1"/>
</dbReference>
<comment type="similarity">
    <text evidence="1">Belongs to the outer membrane factor (OMF) (TC 1.B.17) family.</text>
</comment>
<evidence type="ECO:0000256" key="2">
    <source>
        <dbReference type="SAM" id="SignalP"/>
    </source>
</evidence>
<evidence type="ECO:0000313" key="4">
    <source>
        <dbReference type="Proteomes" id="UP000534186"/>
    </source>
</evidence>
<reference evidence="3 4" key="1">
    <citation type="submission" date="2020-07" db="EMBL/GenBank/DDBJ databases">
        <title>Genomic Encyclopedia of Type Strains, Phase IV (KMG-V): Genome sequencing to study the core and pangenomes of soil and plant-associated prokaryotes.</title>
        <authorList>
            <person name="Whitman W."/>
        </authorList>
    </citation>
    <scope>NUCLEOTIDE SEQUENCE [LARGE SCALE GENOMIC DNA]</scope>
    <source>
        <strain evidence="3 4">M8UP30</strain>
    </source>
</reference>
<evidence type="ECO:0000256" key="1">
    <source>
        <dbReference type="ARBA" id="ARBA00007613"/>
    </source>
</evidence>
<dbReference type="GO" id="GO:0015562">
    <property type="term" value="F:efflux transmembrane transporter activity"/>
    <property type="evidence" value="ECO:0007669"/>
    <property type="project" value="InterPro"/>
</dbReference>
<dbReference type="InterPro" id="IPR003423">
    <property type="entry name" value="OMP_efflux"/>
</dbReference>
<dbReference type="Pfam" id="PF02321">
    <property type="entry name" value="OEP"/>
    <property type="match status" value="2"/>
</dbReference>
<feature type="chain" id="PRO_5030812910" evidence="2">
    <location>
        <begin position="25"/>
        <end position="422"/>
    </location>
</feature>
<keyword evidence="2" id="KW-0732">Signal</keyword>
<protein>
    <submittedName>
        <fullName evidence="3">Cobalt-zinc-cadmium efflux system outer membrane protein</fullName>
    </submittedName>
</protein>
<feature type="signal peptide" evidence="2">
    <location>
        <begin position="1"/>
        <end position="24"/>
    </location>
</feature>
<proteinExistence type="inferred from homology"/>
<organism evidence="3 4">
    <name type="scientific">Tunturiibacter lichenicola</name>
    <dbReference type="NCBI Taxonomy" id="2051959"/>
    <lineage>
        <taxon>Bacteria</taxon>
        <taxon>Pseudomonadati</taxon>
        <taxon>Acidobacteriota</taxon>
        <taxon>Terriglobia</taxon>
        <taxon>Terriglobales</taxon>
        <taxon>Acidobacteriaceae</taxon>
        <taxon>Tunturiibacter</taxon>
    </lineage>
</organism>
<dbReference type="InterPro" id="IPR010131">
    <property type="entry name" value="MdtP/NodT-like"/>
</dbReference>
<name>A0A7Y9NNQ9_9BACT</name>